<keyword evidence="2" id="KW-1185">Reference proteome</keyword>
<organism evidence="1 2">
    <name type="scientific">Papiliotrema laurentii</name>
    <name type="common">Cryptococcus laurentii</name>
    <dbReference type="NCBI Taxonomy" id="5418"/>
    <lineage>
        <taxon>Eukaryota</taxon>
        <taxon>Fungi</taxon>
        <taxon>Dikarya</taxon>
        <taxon>Basidiomycota</taxon>
        <taxon>Agaricomycotina</taxon>
        <taxon>Tremellomycetes</taxon>
        <taxon>Tremellales</taxon>
        <taxon>Rhynchogastremaceae</taxon>
        <taxon>Papiliotrema</taxon>
    </lineage>
</organism>
<dbReference type="AlphaFoldDB" id="A0AAD9FSR0"/>
<sequence length="204" mass="22878">MSKRIAAVVLPTAIAYAVYRIHTLNQQYPLAPPSQAQRLPAVLPAQPRKYGDEVDYIYARIPIGREVDDPLKTYLAAFYSTWTLRVEGLLTRLTGCAPDIPSDGPPFVNGLFPVHSYSTSSVIVEWRTPEAVLGSFRKRGSTVIGGGLQELSAVVREKEMEIGFACAQWVEGEGHIGSTQMALHRFYMRFLLESARRRLERQLR</sequence>
<evidence type="ECO:0000313" key="2">
    <source>
        <dbReference type="Proteomes" id="UP001182556"/>
    </source>
</evidence>
<comment type="caution">
    <text evidence="1">The sequence shown here is derived from an EMBL/GenBank/DDBJ whole genome shotgun (WGS) entry which is preliminary data.</text>
</comment>
<dbReference type="Proteomes" id="UP001182556">
    <property type="component" value="Unassembled WGS sequence"/>
</dbReference>
<name>A0AAD9FSR0_PAPLA</name>
<evidence type="ECO:0000313" key="1">
    <source>
        <dbReference type="EMBL" id="KAK1925473.1"/>
    </source>
</evidence>
<reference evidence="1" key="1">
    <citation type="submission" date="2023-02" db="EMBL/GenBank/DDBJ databases">
        <title>Identification and recombinant expression of a fungal hydrolase from Papiliotrema laurentii that hydrolyzes apple cutin and clears colloidal polyester polyurethane.</title>
        <authorList>
            <consortium name="DOE Joint Genome Institute"/>
            <person name="Roman V.A."/>
            <person name="Bojanowski C."/>
            <person name="Crable B.R."/>
            <person name="Wagner D.N."/>
            <person name="Hung C.S."/>
            <person name="Nadeau L.J."/>
            <person name="Schratz L."/>
            <person name="Haridas S."/>
            <person name="Pangilinan J."/>
            <person name="Lipzen A."/>
            <person name="Na H."/>
            <person name="Yan M."/>
            <person name="Ng V."/>
            <person name="Grigoriev I.V."/>
            <person name="Spatafora J.W."/>
            <person name="Barlow D."/>
            <person name="Biffinger J."/>
            <person name="Kelley-Loughnane N."/>
            <person name="Varaljay V.A."/>
            <person name="Crookes-Goodson W.J."/>
        </authorList>
    </citation>
    <scope>NUCLEOTIDE SEQUENCE</scope>
    <source>
        <strain evidence="1">5307AH</strain>
    </source>
</reference>
<accession>A0AAD9FSR0</accession>
<gene>
    <name evidence="1" type="ORF">DB88DRAFT_196121</name>
</gene>
<dbReference type="EMBL" id="JAODAN010000003">
    <property type="protein sequence ID" value="KAK1925473.1"/>
    <property type="molecule type" value="Genomic_DNA"/>
</dbReference>
<proteinExistence type="predicted"/>
<protein>
    <submittedName>
        <fullName evidence="1">Uncharacterized protein</fullName>
    </submittedName>
</protein>